<evidence type="ECO:0000259" key="12">
    <source>
        <dbReference type="Pfam" id="PF00133"/>
    </source>
</evidence>
<dbReference type="InterPro" id="IPR009080">
    <property type="entry name" value="tRNAsynth_Ia_anticodon-bd"/>
</dbReference>
<dbReference type="GeneID" id="39868432"/>
<dbReference type="PANTHER" id="PTHR11946:SF109">
    <property type="entry name" value="VALINE--TRNA LIGASE"/>
    <property type="match status" value="1"/>
</dbReference>
<reference evidence="14 15" key="1">
    <citation type="submission" date="2016-06" db="EMBL/GenBank/DDBJ databases">
        <authorList>
            <consortium name="Pathogen Informatics"/>
        </authorList>
    </citation>
    <scope>NUCLEOTIDE SEQUENCE [LARGE SCALE GENOMIC DNA]</scope>
</reference>
<dbReference type="OrthoDB" id="629407at2759"/>
<dbReference type="InterPro" id="IPR002300">
    <property type="entry name" value="aa-tRNA-synth_Ia"/>
</dbReference>
<evidence type="ECO:0000256" key="4">
    <source>
        <dbReference type="ARBA" id="ARBA00022741"/>
    </source>
</evidence>
<feature type="chain" id="PRO_5008919139" description="valine--tRNA ligase" evidence="11">
    <location>
        <begin position="21"/>
        <end position="1328"/>
    </location>
</feature>
<keyword evidence="4 9" id="KW-0547">Nucleotide-binding</keyword>
<evidence type="ECO:0000313" key="14">
    <source>
        <dbReference type="EMBL" id="SCN12323.1"/>
    </source>
</evidence>
<feature type="signal peptide" evidence="11">
    <location>
        <begin position="1"/>
        <end position="20"/>
    </location>
</feature>
<feature type="compositionally biased region" description="Low complexity" evidence="10">
    <location>
        <begin position="809"/>
        <end position="836"/>
    </location>
</feature>
<feature type="region of interest" description="Disordered" evidence="10">
    <location>
        <begin position="809"/>
        <end position="840"/>
    </location>
</feature>
<dbReference type="InterPro" id="IPR013155">
    <property type="entry name" value="M/V/L/I-tRNA-synth_anticd-bd"/>
</dbReference>
<keyword evidence="7 9" id="KW-0030">Aminoacyl-tRNA synthetase</keyword>
<keyword evidence="3 9" id="KW-0436">Ligase</keyword>
<evidence type="ECO:0000256" key="5">
    <source>
        <dbReference type="ARBA" id="ARBA00022840"/>
    </source>
</evidence>
<evidence type="ECO:0000259" key="13">
    <source>
        <dbReference type="Pfam" id="PF08264"/>
    </source>
</evidence>
<dbReference type="SUPFAM" id="SSF52374">
    <property type="entry name" value="Nucleotidylyl transferase"/>
    <property type="match status" value="1"/>
</dbReference>
<evidence type="ECO:0000256" key="2">
    <source>
        <dbReference type="ARBA" id="ARBA00013169"/>
    </source>
</evidence>
<keyword evidence="5 9" id="KW-0067">ATP-binding</keyword>
<comment type="similarity">
    <text evidence="1 9">Belongs to the class-I aminoacyl-tRNA synthetase family.</text>
</comment>
<evidence type="ECO:0000256" key="7">
    <source>
        <dbReference type="ARBA" id="ARBA00023146"/>
    </source>
</evidence>
<dbReference type="RefSeq" id="XP_028861294.1">
    <property type="nucleotide sequence ID" value="XM_029004624.1"/>
</dbReference>
<evidence type="ECO:0000256" key="10">
    <source>
        <dbReference type="SAM" id="MobiDB-lite"/>
    </source>
</evidence>
<gene>
    <name evidence="14" type="primary">PmUG01_08045000</name>
    <name evidence="14" type="ORF">PMUG01_08045000</name>
</gene>
<organism evidence="14 15">
    <name type="scientific">Plasmodium malariae</name>
    <dbReference type="NCBI Taxonomy" id="5858"/>
    <lineage>
        <taxon>Eukaryota</taxon>
        <taxon>Sar</taxon>
        <taxon>Alveolata</taxon>
        <taxon>Apicomplexa</taxon>
        <taxon>Aconoidasida</taxon>
        <taxon>Haemosporida</taxon>
        <taxon>Plasmodiidae</taxon>
        <taxon>Plasmodium</taxon>
        <taxon>Plasmodium (Plasmodium)</taxon>
    </lineage>
</organism>
<feature type="domain" description="Aminoacyl-tRNA synthetase class Ia" evidence="12">
    <location>
        <begin position="873"/>
        <end position="952"/>
    </location>
</feature>
<dbReference type="OMA" id="QLHAGHY"/>
<dbReference type="EC" id="6.1.1.9" evidence="2"/>
<dbReference type="EMBL" id="LT594629">
    <property type="protein sequence ID" value="SCN12323.1"/>
    <property type="molecule type" value="Genomic_DNA"/>
</dbReference>
<evidence type="ECO:0000313" key="15">
    <source>
        <dbReference type="Proteomes" id="UP000219813"/>
    </source>
</evidence>
<keyword evidence="6 9" id="KW-0648">Protein biosynthesis</keyword>
<dbReference type="PROSITE" id="PS00178">
    <property type="entry name" value="AA_TRNA_LIGASE_I"/>
    <property type="match status" value="1"/>
</dbReference>
<evidence type="ECO:0000256" key="11">
    <source>
        <dbReference type="SAM" id="SignalP"/>
    </source>
</evidence>
<feature type="domain" description="Aminoacyl-tRNA synthetase class Ia" evidence="12">
    <location>
        <begin position="254"/>
        <end position="802"/>
    </location>
</feature>
<dbReference type="Proteomes" id="UP000219813">
    <property type="component" value="Chromosome 8"/>
</dbReference>
<dbReference type="GO" id="GO:0006438">
    <property type="term" value="P:valyl-tRNA aminoacylation"/>
    <property type="evidence" value="ECO:0007669"/>
    <property type="project" value="InterPro"/>
</dbReference>
<dbReference type="PRINTS" id="PR00986">
    <property type="entry name" value="TRNASYNTHVAL"/>
</dbReference>
<dbReference type="VEuPathDB" id="PlasmoDB:PmUG01_08045000"/>
<dbReference type="Pfam" id="PF00133">
    <property type="entry name" value="tRNA-synt_1"/>
    <property type="match status" value="2"/>
</dbReference>
<sequence length="1328" mass="155426">MKGLLTSLCIIYLCVHFSSTVFLKRKPSNRVKLLHALTTQCNSKRGEGPSVGYSISQVVKGRSQPIYKYRGGKKRKWKKQKEVENMTNNEVEIKANYRECILFFLYGTPYLTDGTSNNIMLPSRSLFFKKSYGKKKKKILLNLNETNLENKKRCTLGVMIKHHQSKSKKITNDILEAIYRIRCTRHNYLLNYNFFKKDPLHLNDDIINTILRRFTISSSFYVDPFLHLYNIDEYENIYNKELINYMYLFRKDRDRKYFEKFNSSHYSNSFILIYPPPNLSGQLHAGHYFNYIYQDILCLFNKHILSKYVIPLYGTDHGGLSAHEMFSKEFKKKDHWSKEEYISEIIKWQENLKQDILKSLQQMNIIVDEKKFYSTMDDRMQMIISRAFKILYKDNLIVKKLYPVYYCEDMNTIIPRFDLQFRKEQKDRYLLKLYIVNDMDYTRSQGLSLDSNSNSDAINRATDIGVTGTTRSVNVSGCNKIDDCNVELDRDHCVEKAGGTTDYMQHNNWRNDPRNVESSRENPNSGTVKFFGKNSYHFNYVSEREGAQREVASKGAERGGRNPPFVSIELESIHDLNRLIAVLYYSSDKEKYQNKYALIPFSNKVAVPLIFCKKKNICICLASDVDDETEDIFIPVFSIKREAYSTILRNNNRLYKVPYNENEMNGNFVYSDEEKQLLKRLEKQNDDSIINFVETKKSSSIFKCAYYKNHKCTLTLAEQWSIKYDKITQLFYENAPNENFTVIPLKYKKYFLYDYINSPEWLLNRQIPYGHPIPLYKYEQVGAPASDSAVRTTATATATTTATTTATNTATNTATTATTPTIAATESTTPSIASPTFSTEDVNGNPPTCYVYGTNVDEAYENLVDSNYFKMGIIKKEDLKQEKDVLDSWFSSSLYFLHCLHQSGINIKRLLRHKGCLVDFICTGKDILYPWILRSFILLHYFMKHDHIKEILNVSDVSSVSSVGSESSVGSAEVRERSSGPPPQGYRLSNVIKFHGMLKDNVGKKISKSDENSTYYNKYLENVNVDCLRMCFSFLQKGTEDIIFSDNCIRKSKKFVRKIWNIANFIKKNCSFYLYNNMRNYFLDNNKKIYDFLKEKSICKISNIGIFNLYCNTINSVVHEMKNHNLQKSINIIHNYIMTYFSKFYLNYYAYNDDNNEINTFLIFFIFNGLLKVLYPFIPHIAEILFIQLNLKYEQVRSKEKKKKFLSCNYDFFKNQNFINVNKNNTEEKYFVQFTQIVNFLRNYKKNGAYNHKSVHIYLKTSGQQIPMEYFKNEEACLHNLFGSNVYFVHDKEALSHPEVRLNKEKERSHKLKGKQILCSSDFFIMLS</sequence>
<protein>
    <recommendedName>
        <fullName evidence="2">valine--tRNA ligase</fullName>
        <ecNumber evidence="2">6.1.1.9</ecNumber>
    </recommendedName>
    <alternativeName>
        <fullName evidence="8">Valyl-tRNA synthetase</fullName>
    </alternativeName>
</protein>
<proteinExistence type="inferred from homology"/>
<name>A0A1D3PAW4_PLAMA</name>
<accession>A0A1D3PAW4</accession>
<dbReference type="SUPFAM" id="SSF47323">
    <property type="entry name" value="Anticodon-binding domain of a subclass of class I aminoacyl-tRNA synthetases"/>
    <property type="match status" value="1"/>
</dbReference>
<evidence type="ECO:0000256" key="9">
    <source>
        <dbReference type="RuleBase" id="RU363035"/>
    </source>
</evidence>
<evidence type="ECO:0000256" key="8">
    <source>
        <dbReference type="ARBA" id="ARBA00029936"/>
    </source>
</evidence>
<dbReference type="InterPro" id="IPR014729">
    <property type="entry name" value="Rossmann-like_a/b/a_fold"/>
</dbReference>
<dbReference type="KEGG" id="pmal:PMUG01_08045000"/>
<dbReference type="InterPro" id="IPR002303">
    <property type="entry name" value="Valyl-tRNA_ligase"/>
</dbReference>
<dbReference type="GO" id="GO:0005829">
    <property type="term" value="C:cytosol"/>
    <property type="evidence" value="ECO:0007669"/>
    <property type="project" value="TreeGrafter"/>
</dbReference>
<evidence type="ECO:0000256" key="6">
    <source>
        <dbReference type="ARBA" id="ARBA00022917"/>
    </source>
</evidence>
<dbReference type="GO" id="GO:0004832">
    <property type="term" value="F:valine-tRNA ligase activity"/>
    <property type="evidence" value="ECO:0007669"/>
    <property type="project" value="UniProtKB-EC"/>
</dbReference>
<dbReference type="Pfam" id="PF08264">
    <property type="entry name" value="Anticodon_1"/>
    <property type="match status" value="1"/>
</dbReference>
<dbReference type="Gene3D" id="3.40.50.620">
    <property type="entry name" value="HUPs"/>
    <property type="match status" value="2"/>
</dbReference>
<keyword evidence="15" id="KW-1185">Reference proteome</keyword>
<evidence type="ECO:0000256" key="3">
    <source>
        <dbReference type="ARBA" id="ARBA00022598"/>
    </source>
</evidence>
<dbReference type="Gene3D" id="1.10.730.10">
    <property type="entry name" value="Isoleucyl-tRNA Synthetase, Domain 1"/>
    <property type="match status" value="1"/>
</dbReference>
<dbReference type="PANTHER" id="PTHR11946">
    <property type="entry name" value="VALYL-TRNA SYNTHETASES"/>
    <property type="match status" value="1"/>
</dbReference>
<feature type="domain" description="Methionyl/Valyl/Leucyl/Isoleucyl-tRNA synthetase anticodon-binding" evidence="13">
    <location>
        <begin position="1112"/>
        <end position="1251"/>
    </location>
</feature>
<keyword evidence="11" id="KW-0732">Signal</keyword>
<evidence type="ECO:0000256" key="1">
    <source>
        <dbReference type="ARBA" id="ARBA00005594"/>
    </source>
</evidence>
<dbReference type="InterPro" id="IPR001412">
    <property type="entry name" value="aa-tRNA-synth_I_CS"/>
</dbReference>
<dbReference type="GO" id="GO:0005524">
    <property type="term" value="F:ATP binding"/>
    <property type="evidence" value="ECO:0007669"/>
    <property type="project" value="UniProtKB-KW"/>
</dbReference>